<evidence type="ECO:0008006" key="3">
    <source>
        <dbReference type="Google" id="ProtNLM"/>
    </source>
</evidence>
<evidence type="ECO:0000313" key="1">
    <source>
        <dbReference type="EMBL" id="AUV83633.1"/>
    </source>
</evidence>
<keyword evidence="2" id="KW-1185">Reference proteome</keyword>
<accession>A0A2I8VNY9</accession>
<dbReference type="AlphaFoldDB" id="A0A2I8VNY9"/>
<name>A0A2I8VNY9_9EURY</name>
<sequence>MNPHALNTALTLYRSRTLSLSQAAHRAGCSEREMVRTLGKHGIAVRERFVSHTSLNNPSASAD</sequence>
<evidence type="ECO:0000313" key="2">
    <source>
        <dbReference type="Proteomes" id="UP000236584"/>
    </source>
</evidence>
<dbReference type="GeneID" id="35594412"/>
<dbReference type="Pfam" id="PF24001">
    <property type="entry name" value="DUF7317"/>
    <property type="match status" value="1"/>
</dbReference>
<protein>
    <recommendedName>
        <fullName evidence="3">HTH bat-type domain-containing protein</fullName>
    </recommendedName>
</protein>
<reference evidence="1 2" key="1">
    <citation type="submission" date="2018-01" db="EMBL/GenBank/DDBJ databases">
        <title>Complete genome sequence of Salinigranum rubrum GX10T, an extremely halophilic archaeon isolated from a marine solar saltern.</title>
        <authorList>
            <person name="Han S."/>
        </authorList>
    </citation>
    <scope>NUCLEOTIDE SEQUENCE [LARGE SCALE GENOMIC DNA]</scope>
    <source>
        <strain evidence="1 2">GX10</strain>
    </source>
</reference>
<dbReference type="RefSeq" id="WP_103427322.1">
    <property type="nucleotide sequence ID" value="NZ_CP026309.1"/>
</dbReference>
<organism evidence="1 2">
    <name type="scientific">Salinigranum rubrum</name>
    <dbReference type="NCBI Taxonomy" id="755307"/>
    <lineage>
        <taxon>Archaea</taxon>
        <taxon>Methanobacteriati</taxon>
        <taxon>Methanobacteriota</taxon>
        <taxon>Stenosarchaea group</taxon>
        <taxon>Halobacteria</taxon>
        <taxon>Halobacteriales</taxon>
        <taxon>Haloferacaceae</taxon>
        <taxon>Salinigranum</taxon>
    </lineage>
</organism>
<dbReference type="InterPro" id="IPR055741">
    <property type="entry name" value="DUF7317"/>
</dbReference>
<dbReference type="Proteomes" id="UP000236584">
    <property type="component" value="Chromosome"/>
</dbReference>
<dbReference type="OrthoDB" id="225412at2157"/>
<gene>
    <name evidence="1" type="ORF">C2R22_19930</name>
</gene>
<proteinExistence type="predicted"/>
<dbReference type="EMBL" id="CP026309">
    <property type="protein sequence ID" value="AUV83633.1"/>
    <property type="molecule type" value="Genomic_DNA"/>
</dbReference>
<dbReference type="KEGG" id="srub:C2R22_19930"/>